<name>A0A9P6C084_9AGAR</name>
<keyword evidence="1" id="KW-0472">Membrane</keyword>
<feature type="transmembrane region" description="Helical" evidence="1">
    <location>
        <begin position="259"/>
        <end position="282"/>
    </location>
</feature>
<dbReference type="EMBL" id="MU151384">
    <property type="protein sequence ID" value="KAF9444340.1"/>
    <property type="molecule type" value="Genomic_DNA"/>
</dbReference>
<evidence type="ECO:0000256" key="1">
    <source>
        <dbReference type="SAM" id="Phobius"/>
    </source>
</evidence>
<feature type="transmembrane region" description="Helical" evidence="1">
    <location>
        <begin position="93"/>
        <end position="113"/>
    </location>
</feature>
<sequence>MDQNSSPLAKYQRESVSVLLNIWIYFNLVSNNILLPILLFTILVSNRLQRHATFINVCSTWVLSGIFSLLLFYAHQYRDSEPHKALCIAQASLLFGIPPMWGAAAFVFFYYVYKSLEGKTQQSEFGTLVSWLMFGAPYLFQISFSAVALVISLKRPDLVNRQFSYFYCDLHFRPLALARTTFVMFCIACTSLVQLLLIYKTYRNYSAIRRLSTPEAKAQLHSILRCVVRVSTLAIYVAFGSVLELVSIIRPESILPQMYMATVGTVVFLVFGTQWDVLCVWFPCLFKQESQQVTGDSLPRTLKLNRDSIIRS</sequence>
<protein>
    <submittedName>
        <fullName evidence="2">Uncharacterized protein</fullName>
    </submittedName>
</protein>
<feature type="transmembrane region" description="Helical" evidence="1">
    <location>
        <begin position="220"/>
        <end position="239"/>
    </location>
</feature>
<feature type="transmembrane region" description="Helical" evidence="1">
    <location>
        <begin position="20"/>
        <end position="42"/>
    </location>
</feature>
<keyword evidence="3" id="KW-1185">Reference proteome</keyword>
<gene>
    <name evidence="2" type="ORF">P691DRAFT_736646</name>
</gene>
<feature type="transmembrane region" description="Helical" evidence="1">
    <location>
        <begin position="176"/>
        <end position="199"/>
    </location>
</feature>
<proteinExistence type="predicted"/>
<dbReference type="OrthoDB" id="3232296at2759"/>
<dbReference type="Proteomes" id="UP000807342">
    <property type="component" value="Unassembled WGS sequence"/>
</dbReference>
<feature type="transmembrane region" description="Helical" evidence="1">
    <location>
        <begin position="54"/>
        <end position="73"/>
    </location>
</feature>
<comment type="caution">
    <text evidence="2">The sequence shown here is derived from an EMBL/GenBank/DDBJ whole genome shotgun (WGS) entry which is preliminary data.</text>
</comment>
<reference evidence="2" key="1">
    <citation type="submission" date="2020-11" db="EMBL/GenBank/DDBJ databases">
        <authorList>
            <consortium name="DOE Joint Genome Institute"/>
            <person name="Ahrendt S."/>
            <person name="Riley R."/>
            <person name="Andreopoulos W."/>
            <person name="Labutti K."/>
            <person name="Pangilinan J."/>
            <person name="Ruiz-Duenas F.J."/>
            <person name="Barrasa J.M."/>
            <person name="Sanchez-Garcia M."/>
            <person name="Camarero S."/>
            <person name="Miyauchi S."/>
            <person name="Serrano A."/>
            <person name="Linde D."/>
            <person name="Babiker R."/>
            <person name="Drula E."/>
            <person name="Ayuso-Fernandez I."/>
            <person name="Pacheco R."/>
            <person name="Padilla G."/>
            <person name="Ferreira P."/>
            <person name="Barriuso J."/>
            <person name="Kellner H."/>
            <person name="Castanera R."/>
            <person name="Alfaro M."/>
            <person name="Ramirez L."/>
            <person name="Pisabarro A.G."/>
            <person name="Kuo A."/>
            <person name="Tritt A."/>
            <person name="Lipzen A."/>
            <person name="He G."/>
            <person name="Yan M."/>
            <person name="Ng V."/>
            <person name="Cullen D."/>
            <person name="Martin F."/>
            <person name="Rosso M.-N."/>
            <person name="Henrissat B."/>
            <person name="Hibbett D."/>
            <person name="Martinez A.T."/>
            <person name="Grigoriev I.V."/>
        </authorList>
    </citation>
    <scope>NUCLEOTIDE SEQUENCE</scope>
    <source>
        <strain evidence="2">MF-IS2</strain>
    </source>
</reference>
<accession>A0A9P6C084</accession>
<evidence type="ECO:0000313" key="3">
    <source>
        <dbReference type="Proteomes" id="UP000807342"/>
    </source>
</evidence>
<evidence type="ECO:0000313" key="2">
    <source>
        <dbReference type="EMBL" id="KAF9444340.1"/>
    </source>
</evidence>
<keyword evidence="1" id="KW-1133">Transmembrane helix</keyword>
<dbReference type="AlphaFoldDB" id="A0A9P6C084"/>
<feature type="transmembrane region" description="Helical" evidence="1">
    <location>
        <begin position="125"/>
        <end position="151"/>
    </location>
</feature>
<keyword evidence="1" id="KW-0812">Transmembrane</keyword>
<organism evidence="2 3">
    <name type="scientific">Macrolepiota fuliginosa MF-IS2</name>
    <dbReference type="NCBI Taxonomy" id="1400762"/>
    <lineage>
        <taxon>Eukaryota</taxon>
        <taxon>Fungi</taxon>
        <taxon>Dikarya</taxon>
        <taxon>Basidiomycota</taxon>
        <taxon>Agaricomycotina</taxon>
        <taxon>Agaricomycetes</taxon>
        <taxon>Agaricomycetidae</taxon>
        <taxon>Agaricales</taxon>
        <taxon>Agaricineae</taxon>
        <taxon>Agaricaceae</taxon>
        <taxon>Macrolepiota</taxon>
    </lineage>
</organism>